<dbReference type="InterPro" id="IPR022105">
    <property type="entry name" value="DUF3645"/>
</dbReference>
<dbReference type="Pfam" id="PF20255">
    <property type="entry name" value="DUF6606"/>
    <property type="match status" value="1"/>
</dbReference>
<dbReference type="PANTHER" id="PTHR13367">
    <property type="entry name" value="UBIQUITIN THIOESTERASE"/>
    <property type="match status" value="1"/>
</dbReference>
<dbReference type="InterPro" id="IPR046541">
    <property type="entry name" value="DUF6606"/>
</dbReference>
<evidence type="ECO:0000259" key="8">
    <source>
        <dbReference type="Pfam" id="PF12359"/>
    </source>
</evidence>
<gene>
    <name evidence="10" type="ORF">sscle_14g100300</name>
</gene>
<proteinExistence type="predicted"/>
<dbReference type="Proteomes" id="UP000177798">
    <property type="component" value="Chromosome 14"/>
</dbReference>
<comment type="catalytic activity">
    <reaction evidence="1">
        <text>Thiol-dependent hydrolysis of ester, thioester, amide, peptide and isopeptide bonds formed by the C-terminal Gly of ubiquitin (a 76-residue protein attached to proteins as an intracellular targeting signal).</text>
        <dbReference type="EC" id="3.4.19.12"/>
    </reaction>
</comment>
<keyword evidence="6" id="KW-0788">Thiol protease</keyword>
<evidence type="ECO:0000256" key="2">
    <source>
        <dbReference type="ARBA" id="ARBA00012759"/>
    </source>
</evidence>
<evidence type="ECO:0000259" key="7">
    <source>
        <dbReference type="Pfam" id="PF12340"/>
    </source>
</evidence>
<evidence type="ECO:0000256" key="4">
    <source>
        <dbReference type="ARBA" id="ARBA00022786"/>
    </source>
</evidence>
<feature type="domain" description="DUF6606" evidence="9">
    <location>
        <begin position="10"/>
        <end position="278"/>
    </location>
</feature>
<evidence type="ECO:0000256" key="5">
    <source>
        <dbReference type="ARBA" id="ARBA00022801"/>
    </source>
</evidence>
<feature type="domain" description="DUF3638" evidence="7">
    <location>
        <begin position="2011"/>
        <end position="2236"/>
    </location>
</feature>
<evidence type="ECO:0000313" key="10">
    <source>
        <dbReference type="EMBL" id="APA15260.1"/>
    </source>
</evidence>
<reference evidence="11" key="1">
    <citation type="journal article" date="2017" name="Genome Biol. Evol.">
        <title>The complete genome sequence of the phytopathogenic fungus Sclerotinia sclerotiorum reveals insights into the genome architecture of broad host range pathogens.</title>
        <authorList>
            <person name="Derbyshire M."/>
            <person name="Denton-Giles M."/>
            <person name="Hegedus D."/>
            <person name="Seifbarghy S."/>
            <person name="Rollins J."/>
            <person name="van Kan J."/>
            <person name="Seidl M.F."/>
            <person name="Faino L."/>
            <person name="Mbengue M."/>
            <person name="Navaud O."/>
            <person name="Raffaele S."/>
            <person name="Hammond-Kosack K."/>
            <person name="Heard S."/>
            <person name="Oliver R."/>
        </authorList>
    </citation>
    <scope>NUCLEOTIDE SEQUENCE [LARGE SCALE GENOMIC DNA]</scope>
    <source>
        <strain evidence="11">ATCC 18683 / 1980 / Ss-1</strain>
    </source>
</reference>
<dbReference type="PANTHER" id="PTHR13367:SF34">
    <property type="match status" value="1"/>
</dbReference>
<dbReference type="EC" id="3.4.19.12" evidence="2"/>
<dbReference type="Pfam" id="PF12359">
    <property type="entry name" value="DUF3645"/>
    <property type="match status" value="1"/>
</dbReference>
<feature type="domain" description="DUF3645" evidence="8">
    <location>
        <begin position="2357"/>
        <end position="2389"/>
    </location>
</feature>
<dbReference type="GO" id="GO:0004843">
    <property type="term" value="F:cysteine-type deubiquitinase activity"/>
    <property type="evidence" value="ECO:0007669"/>
    <property type="project" value="UniProtKB-EC"/>
</dbReference>
<accession>A0A1D9QJZ5</accession>
<dbReference type="InterPro" id="IPR022099">
    <property type="entry name" value="DUF3638"/>
</dbReference>
<evidence type="ECO:0000256" key="1">
    <source>
        <dbReference type="ARBA" id="ARBA00000707"/>
    </source>
</evidence>
<dbReference type="VEuPathDB" id="FungiDB:sscle_14g100300"/>
<organism evidence="10 11">
    <name type="scientific">Sclerotinia sclerotiorum (strain ATCC 18683 / 1980 / Ss-1)</name>
    <name type="common">White mold</name>
    <name type="synonym">Whetzelinia sclerotiorum</name>
    <dbReference type="NCBI Taxonomy" id="665079"/>
    <lineage>
        <taxon>Eukaryota</taxon>
        <taxon>Fungi</taxon>
        <taxon>Dikarya</taxon>
        <taxon>Ascomycota</taxon>
        <taxon>Pezizomycotina</taxon>
        <taxon>Leotiomycetes</taxon>
        <taxon>Helotiales</taxon>
        <taxon>Sclerotiniaceae</taxon>
        <taxon>Sclerotinia</taxon>
    </lineage>
</organism>
<name>A0A1D9QJZ5_SCLS1</name>
<evidence type="ECO:0000259" key="9">
    <source>
        <dbReference type="Pfam" id="PF20255"/>
    </source>
</evidence>
<evidence type="ECO:0000256" key="6">
    <source>
        <dbReference type="ARBA" id="ARBA00022807"/>
    </source>
</evidence>
<dbReference type="OrthoDB" id="3182339at2759"/>
<sequence length="3098" mass="355334">MASKSSLKYIFHHVFLPPKLPNQEDGRTEHDAVLTQILREELQNFHDAFSSHQNSQFKRVIEMVNGMLAGEDDTNTPTSKVIKNLETMKTQDICAMHIEKQTAGIIIRRFSAEYSFETFELSPKNEDLMTTTGRLRRYFPGPAVAVPQSRVKERAFKEVLLHCIESLVRETPIIVHPHTTKQGTAEPEIRDTIDPTLVTSMLTECLHAVGRRVVVQRIQKRTRDVVQWKDCLEPWRRSPHYLFLRVCLQIGLMEGKGNKTSHLQYKSFMIFFMCQILKRSLQVPKSREIVFIMSMKIQRRLLKLDSVIDSELRSQVHQVLLHSSSYLKKSIPVLSTPLRPDISVLRPEQDTELSIQFLGPYITNFSRRDQSTLKHKSLAPQCSMRMVQTSMEISIVDTPTTDSLSTGLSLKNKDGRLFLADIEIWVTDHLPTWLMWYQTSELEFNALANLISIYQETSDKVYKDIPEDQSIKLLTLLDLWIALDKCATSQEPLLKNYRCGFTPDLFAPLLLPTKPQMKRLASIEKYITDRNAASLANMPCIFSKINTSNSFSVRYFDQSTQHRRLRDKIIADAVAERNEKRAELETKLRAFEAWKEADKLSVCDLREITRGKGANRRREMGHKFKNCQKCLAKARAQQVTVAVHEWPLPTSESEIKSIVFELNVPKIISTWRDRTYSLLVDIFSPMSKGEGNVTFYYFEKSALKRYVQNSHGRIRLGSQTKPFIVSHYKERNIFLATTENILTPSGLNFQVIDHREFSQAEIKASFLSRLDIRRLCTIQFTPALANLQGFLESTEHTTNRVLARQIDCPSTLTLHEYYQIASLRSGCHLQWMNILREVESRVLDFNRGEMFQLLAQTAWQAGSAVCLQQVRDSHRDLDDVDFGTHLLMALDKIVSSVESNWQGGGALRIVAMLTTRLLSVSSHEIVQERCLQLLLRIQFITIAWTRDVINTLHNCQEETELESIEILALDLALTCNGTFDVDMHHLEIMLKSVETQAIFVESMITVQDRCPASAARLRIVTQMCLRRFDRIAHRAERILRDIIVCEAKGINIAIQLLWSSYEAGIDWTALETPNERWLRTKTAETDCQVSVSVEFNVLTGELLINGFPLARLPRNYEAHDTYKRLFGQKMLDVIPSTMPGMNFETRKAVCNQEVHFNMIGNELIVRTRRKDECFEVIPKSALTNDFTNPFIENYIFMRNDISGVVQLRPIKEPWISPKNGWQITVSPKQQFYLSNGLMTVIDIRSPSAIAISDILQPLEDLKHITMIHNRCDERLEIRLSRFNLDFYQILGSSKLESKQFRGMFVDENQTIGTFTGLVNKLVLCSNDKSKRIIIIPDGEILFTPHNGHVRVNISIESNSYCTYHDYKIDAQLGRLIDNGSLRARLFRLYLHALTSDVLPDTLTGRTGTEEALEGLSSAAVLSFYTLSSSEIELLLKLRDLSLKLVYYPKHKQSMQNASWSALPTLSQHEGFSTKVESIFAYAKSLIPFQDELIRQTEIPEPDSRSDAGLIDMAAIRNAVYRVDGFGAEKFTANQDKEYSSRDGNREAKRRADIHNIAALVDSWPRNLKVSKDLQRIMESLPGCIIGPSTDTVDILGYDEKWLDAPSEFLPDHWFAIYQKLSACNESQDKYKVMIFLSTIVFSQKADEELVHTLLAFATNPAFRRIQIPKYQYFILSEGFEPNEHSVADAVASRIRSYADTPASELVRRESETGYQANIRRRQMYDECQERAIRTGVRSLITQWPTERLITSTDSNFCAYIDVIEATAVAQIFFSAWFRNYEFRRFIKQVQIVLDTICLLEHSSKPWNDYTKPKSSYSPKLTYVALKNLLKNTPPLFFDIIPLSQFKSLTTKSKFSRNENDHRKVSELLFELSQSTSGNFEAQYCNHLRQSLNALSQMPCVQLAPFSSHILATYLNQCRLLVQRMYHRILEQLLSSVSAFGPTESTTMLPRLSKITILSLIAESHSIELSLQWKRAIVCFGLAMTALQRAERMVACSDNQAEVNTELCNPGHEGWDPILHPDWLLLELENGILIRQEQANISKEMIEPSSGANSVMQLNMGLGKSSVIVPIVACALADKKKLCRVVVLRALSKQMMELLVRKLGGMINRRIFFLPISRALQISVEEAKQLRKIYKSCMDCGGVLLVQPEHLLSFELMGLDMALSGDKDAKAGKIINDTQEWLLQNSRDILDESDEILNVRFELIYTVGRQKPIDFAPDRWILIQRVLEILNSKVQDLDQEYQRDLELEKLPGNGSFARFRVLRPTASDILLKRTARCICDQGLPGLSLFHFTKRDRDLLYRFITDPKVNEKDLKGLQNSAFATEPIKKGLLLLRGLFAHGILHFVFSQKRWRVNFGLDLKRSSLSVPYHGKDVPAARSEFSHPETSIIMTCLAYYYKGLSESQAMECFRELLKSDNSHGEYERWMKNCSDVKERFKHLNGVNLSDFHQWHENIYLHLRRSKEMTDFYLNHLVFPKQMKEFPKKLSSSGWDIARTKKHPVTGFSGTNDSKYILPLSIQQRDLLEQLSTNAEVLACLLRPENQFDSTITDEEFSAEVLIKLAITSKPAVRVILDVGAQVLELRNEEVASRWLSQLPATEVQGAVFFDPSDELCVLNRDGAMESLSVSSFAKQMDRCVIYLDEAHTRGTDLKLPVDYRALVTLGPDLNKDRLAQACMRMRKLGKGQSVVFCAPIDIRRKILECAKRTVSHEIEVRDVLLWCIKNTLDHIRKCVVPWAIQGKRHYERLAILSENPGIIPESIQEPESQTLEERYGLGKEEADEHWLGRRIPNTGKRYNKELADIRQKCIDFNSTSFAGASFHEEQERELQPERENEVQPEHAPHVLASAHHLHPDVEKLVMTGTMRLRNTADRGFIPAFDLFRYTSAKKLLDDCKWPENLWITSDYAKTVEMSKFDEKDFFLRPVHWIVTFKQKNETCCVVFSPFEVQKLRPFIEEYKNVTLSIYSPRLSLSLRSFENLDIHTIPPISSSWTIPSSITQLNLFAGQLYLRSFDEYICLCQFLGLCHYSPEGDIEIACDNFVPVSSRAAFDPIMEEVCPFVESPVGFLRKVFALRRKGQSFNDTHMGRILNGDLLLRKDFDEEV</sequence>
<keyword evidence="5" id="KW-0378">Hydrolase</keyword>
<dbReference type="InterPro" id="IPR051346">
    <property type="entry name" value="OTU_Deubiquitinase"/>
</dbReference>
<keyword evidence="4" id="KW-0833">Ubl conjugation pathway</keyword>
<dbReference type="GO" id="GO:0006508">
    <property type="term" value="P:proteolysis"/>
    <property type="evidence" value="ECO:0007669"/>
    <property type="project" value="UniProtKB-KW"/>
</dbReference>
<evidence type="ECO:0000256" key="3">
    <source>
        <dbReference type="ARBA" id="ARBA00022670"/>
    </source>
</evidence>
<protein>
    <recommendedName>
        <fullName evidence="2">ubiquitinyl hydrolase 1</fullName>
        <ecNumber evidence="2">3.4.19.12</ecNumber>
    </recommendedName>
</protein>
<dbReference type="EMBL" id="CP017827">
    <property type="protein sequence ID" value="APA15260.1"/>
    <property type="molecule type" value="Genomic_DNA"/>
</dbReference>
<dbReference type="Pfam" id="PF12340">
    <property type="entry name" value="DUF3638"/>
    <property type="match status" value="1"/>
</dbReference>
<evidence type="ECO:0000313" key="11">
    <source>
        <dbReference type="Proteomes" id="UP000177798"/>
    </source>
</evidence>
<keyword evidence="3" id="KW-0645">Protease</keyword>